<comment type="caution">
    <text evidence="5">The sequence shown here is derived from an EMBL/GenBank/DDBJ whole genome shotgun (WGS) entry which is preliminary data.</text>
</comment>
<dbReference type="GO" id="GO:0030313">
    <property type="term" value="C:cell envelope"/>
    <property type="evidence" value="ECO:0007669"/>
    <property type="project" value="UniProtKB-SubCell"/>
</dbReference>
<dbReference type="AlphaFoldDB" id="A0A833N272"/>
<dbReference type="Proteomes" id="UP000442694">
    <property type="component" value="Unassembled WGS sequence"/>
</dbReference>
<accession>A0A833N272</accession>
<keyword evidence="6" id="KW-1185">Reference proteome</keyword>
<dbReference type="RefSeq" id="WP_152213994.1">
    <property type="nucleotide sequence ID" value="NZ_WFLN01000011.1"/>
</dbReference>
<gene>
    <name evidence="5" type="ORF">GCL57_14065</name>
</gene>
<evidence type="ECO:0000313" key="5">
    <source>
        <dbReference type="EMBL" id="KAB8027732.1"/>
    </source>
</evidence>
<name>A0A833N272_9BACT</name>
<dbReference type="InterPro" id="IPR028082">
    <property type="entry name" value="Peripla_BP_I"/>
</dbReference>
<feature type="domain" description="Periplasmic binding protein" evidence="4">
    <location>
        <begin position="45"/>
        <end position="305"/>
    </location>
</feature>
<comment type="similarity">
    <text evidence="2">Belongs to the bacterial solute-binding protein 2 family.</text>
</comment>
<proteinExistence type="inferred from homology"/>
<evidence type="ECO:0000256" key="3">
    <source>
        <dbReference type="ARBA" id="ARBA00022729"/>
    </source>
</evidence>
<dbReference type="Pfam" id="PF13407">
    <property type="entry name" value="Peripla_BP_4"/>
    <property type="match status" value="1"/>
</dbReference>
<evidence type="ECO:0000259" key="4">
    <source>
        <dbReference type="Pfam" id="PF13407"/>
    </source>
</evidence>
<dbReference type="SUPFAM" id="SSF53822">
    <property type="entry name" value="Periplasmic binding protein-like I"/>
    <property type="match status" value="1"/>
</dbReference>
<evidence type="ECO:0000256" key="2">
    <source>
        <dbReference type="ARBA" id="ARBA00007639"/>
    </source>
</evidence>
<sequence length="353" mass="39218">MSSKKFSLYYTLKAFLFLNLLVQMNIYAKWDGPTDGPPGLMSRNIIFIASDTQNGGVSAVYRGFETAGEVLTWKIKIFNGSGDKNKIKKIFLEAIQLHPDAIVIGGFQPEDISDSLEQAKKSKIILIGWHAGEKSGPTKDLFVNVTTDAKEVAKTAAEYAIKDSRNKGGFVILNDNNFAIANAKTKFMREIIEACKKCKLLTVENVPISKADELMLEVVPRLNDKFKKSWTHTLAINDIYFDNMNFPLSNIGRKDIKNVSAGDGSNKALSRIRSGFSQQIATVAEPLSSQGWQLVDELNRAFSGKPPSGYISKPILVTPKLLERLKKSDVDSGIGYEEAYIKIWGQNKIKNKK</sequence>
<keyword evidence="3" id="KW-0732">Signal</keyword>
<evidence type="ECO:0000256" key="1">
    <source>
        <dbReference type="ARBA" id="ARBA00004196"/>
    </source>
</evidence>
<dbReference type="InterPro" id="IPR025997">
    <property type="entry name" value="SBP_2_dom"/>
</dbReference>
<evidence type="ECO:0000313" key="6">
    <source>
        <dbReference type="Proteomes" id="UP000442694"/>
    </source>
</evidence>
<protein>
    <submittedName>
        <fullName evidence="5">Substrate-binding domain-containing protein</fullName>
    </submittedName>
</protein>
<comment type="subcellular location">
    <subcellularLocation>
        <location evidence="1">Cell envelope</location>
    </subcellularLocation>
</comment>
<reference evidence="5 6" key="1">
    <citation type="submission" date="2019-10" db="EMBL/GenBank/DDBJ databases">
        <title>New genus of Silvanigrellaceae.</title>
        <authorList>
            <person name="Pitt A."/>
            <person name="Hahn M.W."/>
        </authorList>
    </citation>
    <scope>NUCLEOTIDE SEQUENCE [LARGE SCALE GENOMIC DNA]</scope>
    <source>
        <strain evidence="5 6">33A1-SZDP</strain>
    </source>
</reference>
<dbReference type="Gene3D" id="3.40.50.2300">
    <property type="match status" value="2"/>
</dbReference>
<dbReference type="GO" id="GO:0030246">
    <property type="term" value="F:carbohydrate binding"/>
    <property type="evidence" value="ECO:0007669"/>
    <property type="project" value="UniProtKB-ARBA"/>
</dbReference>
<dbReference type="EMBL" id="WFLN01000011">
    <property type="protein sequence ID" value="KAB8027732.1"/>
    <property type="molecule type" value="Genomic_DNA"/>
</dbReference>
<organism evidence="5 6">
    <name type="scientific">Fluviispira multicolorata</name>
    <dbReference type="NCBI Taxonomy" id="2654512"/>
    <lineage>
        <taxon>Bacteria</taxon>
        <taxon>Pseudomonadati</taxon>
        <taxon>Bdellovibrionota</taxon>
        <taxon>Oligoflexia</taxon>
        <taxon>Silvanigrellales</taxon>
        <taxon>Silvanigrellaceae</taxon>
        <taxon>Fluviispira</taxon>
    </lineage>
</organism>
<dbReference type="PANTHER" id="PTHR46847:SF1">
    <property type="entry name" value="D-ALLOSE-BINDING PERIPLASMIC PROTEIN-RELATED"/>
    <property type="match status" value="1"/>
</dbReference>
<dbReference type="PANTHER" id="PTHR46847">
    <property type="entry name" value="D-ALLOSE-BINDING PERIPLASMIC PROTEIN-RELATED"/>
    <property type="match status" value="1"/>
</dbReference>